<dbReference type="EMBL" id="CAJNOC010006250">
    <property type="protein sequence ID" value="CAF1073677.1"/>
    <property type="molecule type" value="Genomic_DNA"/>
</dbReference>
<dbReference type="OrthoDB" id="6420425at2759"/>
<sequence>MFSSISSRGCLFHFAQCIIKAVSRFNLKRAYDFNDFVKKWFKKMLILALLPLDKIDEHWDYLLNTQPDDLGIVPFLDYFTNTFFEGNFPMLKWRIFHVNIDEISKNDYKKILESSVPVQDRPSFLNIKVKSMLPIFQSKFEENENLNFRLTLIQKNAILYSEQARDGTPHKTRENNHKDNFRKQRGEIRVELYQDLVLNHFGSAKRMKYDMLHYDSNYEISEDVIRQIKHEQKYDFEKKLNGQVLRNHDLKKYFRSIVIVSISQSKNSCMKSEFEKMHLAIEERNNSELEKTIDNQSEITEDDIEKNKHVEFVSNTLKDKSPFTNIFMEILKTSKKTIRELETTSEASIESNEFYNPDIANFLQERFMPYCFIWSGLTYSDLPLTRETNG</sequence>
<gene>
    <name evidence="1" type="ORF">OXX778_LOCUS19855</name>
</gene>
<keyword evidence="2" id="KW-1185">Reference proteome</keyword>
<accession>A0A814M5W1</accession>
<organism evidence="1 2">
    <name type="scientific">Brachionus calyciflorus</name>
    <dbReference type="NCBI Taxonomy" id="104777"/>
    <lineage>
        <taxon>Eukaryota</taxon>
        <taxon>Metazoa</taxon>
        <taxon>Spiralia</taxon>
        <taxon>Gnathifera</taxon>
        <taxon>Rotifera</taxon>
        <taxon>Eurotatoria</taxon>
        <taxon>Monogononta</taxon>
        <taxon>Pseudotrocha</taxon>
        <taxon>Ploima</taxon>
        <taxon>Brachionidae</taxon>
        <taxon>Brachionus</taxon>
    </lineage>
</organism>
<reference evidence="1" key="1">
    <citation type="submission" date="2021-02" db="EMBL/GenBank/DDBJ databases">
        <authorList>
            <person name="Nowell W R."/>
        </authorList>
    </citation>
    <scope>NUCLEOTIDE SEQUENCE</scope>
    <source>
        <strain evidence="1">Ploen Becks lab</strain>
    </source>
</reference>
<evidence type="ECO:0000313" key="1">
    <source>
        <dbReference type="EMBL" id="CAF1073677.1"/>
    </source>
</evidence>
<dbReference type="Proteomes" id="UP000663879">
    <property type="component" value="Unassembled WGS sequence"/>
</dbReference>
<evidence type="ECO:0000313" key="2">
    <source>
        <dbReference type="Proteomes" id="UP000663879"/>
    </source>
</evidence>
<evidence type="ECO:0008006" key="3">
    <source>
        <dbReference type="Google" id="ProtNLM"/>
    </source>
</evidence>
<comment type="caution">
    <text evidence="1">The sequence shown here is derived from an EMBL/GenBank/DDBJ whole genome shotgun (WGS) entry which is preliminary data.</text>
</comment>
<feature type="non-terminal residue" evidence="1">
    <location>
        <position position="1"/>
    </location>
</feature>
<proteinExistence type="predicted"/>
<dbReference type="AlphaFoldDB" id="A0A814M5W1"/>
<name>A0A814M5W1_9BILA</name>
<protein>
    <recommendedName>
        <fullName evidence="3">MULE transposase domain-containing protein</fullName>
    </recommendedName>
</protein>